<organism evidence="4 5">
    <name type="scientific">Serratia aquatilis</name>
    <dbReference type="NCBI Taxonomy" id="1737515"/>
    <lineage>
        <taxon>Bacteria</taxon>
        <taxon>Pseudomonadati</taxon>
        <taxon>Pseudomonadota</taxon>
        <taxon>Gammaproteobacteria</taxon>
        <taxon>Enterobacterales</taxon>
        <taxon>Yersiniaceae</taxon>
        <taxon>Serratia</taxon>
    </lineage>
</organism>
<reference evidence="4 5" key="1">
    <citation type="submission" date="2024-09" db="EMBL/GenBank/DDBJ databases">
        <authorList>
            <person name="Sun Q."/>
            <person name="Mori K."/>
        </authorList>
    </citation>
    <scope>NUCLEOTIDE SEQUENCE [LARGE SCALE GENOMIC DNA]</scope>
    <source>
        <strain evidence="4 5">CCM 8626</strain>
    </source>
</reference>
<keyword evidence="5" id="KW-1185">Reference proteome</keyword>
<proteinExistence type="predicted"/>
<dbReference type="Pfam" id="PF07338">
    <property type="entry name" value="YdgH_BhsA-like"/>
    <property type="match status" value="1"/>
</dbReference>
<comment type="caution">
    <text evidence="4">The sequence shown here is derived from an EMBL/GenBank/DDBJ whole genome shotgun (WGS) entry which is preliminary data.</text>
</comment>
<feature type="signal peptide" evidence="2">
    <location>
        <begin position="1"/>
        <end position="22"/>
    </location>
</feature>
<accession>A0ABV6EAA5</accession>
<dbReference type="Proteomes" id="UP001589792">
    <property type="component" value="Unassembled WGS sequence"/>
</dbReference>
<dbReference type="SUPFAM" id="SSF159871">
    <property type="entry name" value="YdgH-like"/>
    <property type="match status" value="1"/>
</dbReference>
<protein>
    <submittedName>
        <fullName evidence="4">YdgH/BhsA/McbA-like domain containing protein</fullName>
    </submittedName>
</protein>
<feature type="domain" description="YdgH/BhsA/McbA-like" evidence="3">
    <location>
        <begin position="35"/>
        <end position="86"/>
    </location>
</feature>
<evidence type="ECO:0000256" key="2">
    <source>
        <dbReference type="SAM" id="SignalP"/>
    </source>
</evidence>
<keyword evidence="1 2" id="KW-0732">Signal</keyword>
<feature type="chain" id="PRO_5045730009" evidence="2">
    <location>
        <begin position="23"/>
        <end position="86"/>
    </location>
</feature>
<dbReference type="RefSeq" id="WP_380673529.1">
    <property type="nucleotide sequence ID" value="NZ_CP173186.1"/>
</dbReference>
<evidence type="ECO:0000259" key="3">
    <source>
        <dbReference type="Pfam" id="PF07338"/>
    </source>
</evidence>
<name>A0ABV6EAA5_9GAMM</name>
<evidence type="ECO:0000256" key="1">
    <source>
        <dbReference type="ARBA" id="ARBA00022729"/>
    </source>
</evidence>
<dbReference type="NCBIfam" id="NF047859">
    <property type="entry name" value="StressCuResBhsA"/>
    <property type="match status" value="1"/>
</dbReference>
<sequence>MKNIKHFATAVTLTLASFTTFAAVPVDMQKALSLTETGVVSAGQATTLSSLEADLASKAEAQGASSYRIISAGGNNLLHGSAVIYK</sequence>
<dbReference type="InterPro" id="IPR025543">
    <property type="entry name" value="Dodecin-like"/>
</dbReference>
<dbReference type="InterPro" id="IPR010854">
    <property type="entry name" value="YdgH/BhsA/McbA-like_dom"/>
</dbReference>
<dbReference type="EMBL" id="JBHLXG010000003">
    <property type="protein sequence ID" value="MFC0225870.1"/>
    <property type="molecule type" value="Genomic_DNA"/>
</dbReference>
<gene>
    <name evidence="4" type="ORF">ACFFJ3_05025</name>
</gene>
<evidence type="ECO:0000313" key="4">
    <source>
        <dbReference type="EMBL" id="MFC0225870.1"/>
    </source>
</evidence>
<dbReference type="InterPro" id="IPR036275">
    <property type="entry name" value="YdgH-like_sf"/>
</dbReference>
<evidence type="ECO:0000313" key="5">
    <source>
        <dbReference type="Proteomes" id="UP001589792"/>
    </source>
</evidence>
<dbReference type="Gene3D" id="3.30.1660.10">
    <property type="entry name" value="Flavin-binding protein dodecin"/>
    <property type="match status" value="1"/>
</dbReference>